<dbReference type="PANTHER" id="PTHR14969">
    <property type="entry name" value="SPHINGOSINE-1-PHOSPHATE PHOSPHOHYDROLASE"/>
    <property type="match status" value="1"/>
</dbReference>
<gene>
    <name evidence="3" type="ORF">UT23_C0012G0002</name>
</gene>
<protein>
    <submittedName>
        <fullName evidence="3">Bacitracin transport permease BCRC</fullName>
    </submittedName>
</protein>
<organism evidence="3 4">
    <name type="scientific">Candidatus Woesebacteria bacterium GW2011_GWA1_39_12</name>
    <dbReference type="NCBI Taxonomy" id="1618549"/>
    <lineage>
        <taxon>Bacteria</taxon>
        <taxon>Candidatus Woeseibacteriota</taxon>
    </lineage>
</organism>
<feature type="transmembrane region" description="Helical" evidence="1">
    <location>
        <begin position="87"/>
        <end position="106"/>
    </location>
</feature>
<evidence type="ECO:0000313" key="4">
    <source>
        <dbReference type="Proteomes" id="UP000034325"/>
    </source>
</evidence>
<dbReference type="SUPFAM" id="SSF48317">
    <property type="entry name" value="Acid phosphatase/Vanadium-dependent haloperoxidase"/>
    <property type="match status" value="1"/>
</dbReference>
<dbReference type="Pfam" id="PF01569">
    <property type="entry name" value="PAP2"/>
    <property type="match status" value="1"/>
</dbReference>
<dbReference type="EMBL" id="LBWA01000012">
    <property type="protein sequence ID" value="KKQ97392.1"/>
    <property type="molecule type" value="Genomic_DNA"/>
</dbReference>
<keyword evidence="1" id="KW-0812">Transmembrane</keyword>
<name>A0A0G0M273_9BACT</name>
<feature type="transmembrane region" description="Helical" evidence="1">
    <location>
        <begin position="133"/>
        <end position="151"/>
    </location>
</feature>
<accession>A0A0G0M273</accession>
<reference evidence="3 4" key="1">
    <citation type="journal article" date="2015" name="Nature">
        <title>rRNA introns, odd ribosomes, and small enigmatic genomes across a large radiation of phyla.</title>
        <authorList>
            <person name="Brown C.T."/>
            <person name="Hug L.A."/>
            <person name="Thomas B.C."/>
            <person name="Sharon I."/>
            <person name="Castelle C.J."/>
            <person name="Singh A."/>
            <person name="Wilkins M.J."/>
            <person name="Williams K.H."/>
            <person name="Banfield J.F."/>
        </authorList>
    </citation>
    <scope>NUCLEOTIDE SEQUENCE [LARGE SCALE GENOMIC DNA]</scope>
</reference>
<evidence type="ECO:0000313" key="3">
    <source>
        <dbReference type="EMBL" id="KKQ97392.1"/>
    </source>
</evidence>
<dbReference type="SMART" id="SM00014">
    <property type="entry name" value="acidPPc"/>
    <property type="match status" value="1"/>
</dbReference>
<dbReference type="Gene3D" id="1.20.144.10">
    <property type="entry name" value="Phosphatidic acid phosphatase type 2/haloperoxidase"/>
    <property type="match status" value="1"/>
</dbReference>
<dbReference type="InterPro" id="IPR000326">
    <property type="entry name" value="PAP2/HPO"/>
</dbReference>
<feature type="domain" description="Phosphatidic acid phosphatase type 2/haloperoxidase" evidence="2">
    <location>
        <begin position="43"/>
        <end position="152"/>
    </location>
</feature>
<keyword evidence="1" id="KW-0472">Membrane</keyword>
<sequence>MNPAVLSSSTSIVIAFLASIFIYIMFLGLLVLWLVDGRIKKEQVLHALLAIGLVWIITEVIKSLFPIPRPFLMNGFPPLTFTIPQDHSFPSFHAAAAFALSTSIWLHDKRIGMWFIFFAAFVAWGRILGNVHYLGDVLVGALIGIITANVIERLHLGKLVK</sequence>
<evidence type="ECO:0000256" key="1">
    <source>
        <dbReference type="SAM" id="Phobius"/>
    </source>
</evidence>
<keyword evidence="1" id="KW-1133">Transmembrane helix</keyword>
<dbReference type="InterPro" id="IPR036938">
    <property type="entry name" value="PAP2/HPO_sf"/>
</dbReference>
<feature type="transmembrane region" description="Helical" evidence="1">
    <location>
        <begin position="12"/>
        <end position="35"/>
    </location>
</feature>
<evidence type="ECO:0000259" key="2">
    <source>
        <dbReference type="SMART" id="SM00014"/>
    </source>
</evidence>
<comment type="caution">
    <text evidence="3">The sequence shown here is derived from an EMBL/GenBank/DDBJ whole genome shotgun (WGS) entry which is preliminary data.</text>
</comment>
<dbReference type="Proteomes" id="UP000034325">
    <property type="component" value="Unassembled WGS sequence"/>
</dbReference>
<dbReference type="AlphaFoldDB" id="A0A0G0M273"/>
<proteinExistence type="predicted"/>
<feature type="transmembrane region" description="Helical" evidence="1">
    <location>
        <begin position="111"/>
        <end position="127"/>
    </location>
</feature>
<feature type="transmembrane region" description="Helical" evidence="1">
    <location>
        <begin position="47"/>
        <end position="67"/>
    </location>
</feature>
<dbReference type="PANTHER" id="PTHR14969:SF13">
    <property type="entry name" value="AT30094P"/>
    <property type="match status" value="1"/>
</dbReference>